<dbReference type="GO" id="GO:0044715">
    <property type="term" value="F:8-oxo-dGDP phosphatase activity"/>
    <property type="evidence" value="ECO:0007669"/>
    <property type="project" value="TreeGrafter"/>
</dbReference>
<name>A0A1G5PLI3_9GAMM</name>
<dbReference type="GO" id="GO:0009228">
    <property type="term" value="P:thiamine biosynthetic process"/>
    <property type="evidence" value="ECO:0007669"/>
    <property type="project" value="UniProtKB-KW"/>
</dbReference>
<organism evidence="20 21">
    <name type="scientific">Thiohalomonas denitrificans</name>
    <dbReference type="NCBI Taxonomy" id="415747"/>
    <lineage>
        <taxon>Bacteria</taxon>
        <taxon>Pseudomonadati</taxon>
        <taxon>Pseudomonadota</taxon>
        <taxon>Gammaproteobacteria</taxon>
        <taxon>Thiohalomonadales</taxon>
        <taxon>Thiohalomonadaceae</taxon>
        <taxon>Thiohalomonas</taxon>
    </lineage>
</organism>
<dbReference type="OrthoDB" id="9810648at2"/>
<evidence type="ECO:0000256" key="2">
    <source>
        <dbReference type="ARBA" id="ARBA00005582"/>
    </source>
</evidence>
<dbReference type="STRING" id="415747.SAMN03097708_00404"/>
<dbReference type="Gene3D" id="3.20.20.70">
    <property type="entry name" value="Aldolase class I"/>
    <property type="match status" value="1"/>
</dbReference>
<keyword evidence="4" id="KW-0235">DNA replication</keyword>
<dbReference type="Pfam" id="PF14815">
    <property type="entry name" value="NUDIX_4"/>
    <property type="match status" value="1"/>
</dbReference>
<evidence type="ECO:0000256" key="13">
    <source>
        <dbReference type="ARBA" id="ARBA00040794"/>
    </source>
</evidence>
<dbReference type="GO" id="GO:0008413">
    <property type="term" value="F:8-oxo-7,8-dihydroguanosine triphosphate pyrophosphatase activity"/>
    <property type="evidence" value="ECO:0007669"/>
    <property type="project" value="InterPro"/>
</dbReference>
<dbReference type="FunFam" id="3.90.79.10:FF:000014">
    <property type="entry name" value="8-oxo-dGTP diphosphatase MutT"/>
    <property type="match status" value="1"/>
</dbReference>
<accession>A0A1G5PLI3</accession>
<dbReference type="GO" id="GO:0006281">
    <property type="term" value="P:DNA repair"/>
    <property type="evidence" value="ECO:0007669"/>
    <property type="project" value="UniProtKB-KW"/>
</dbReference>
<evidence type="ECO:0000256" key="7">
    <source>
        <dbReference type="ARBA" id="ARBA00022801"/>
    </source>
</evidence>
<feature type="binding site" evidence="17">
    <location>
        <begin position="40"/>
        <end position="43"/>
    </location>
    <ligand>
        <name>8-oxo-dGTP</name>
        <dbReference type="ChEBI" id="CHEBI:77896"/>
    </ligand>
</feature>
<keyword evidence="5 18" id="KW-0479">Metal-binding</keyword>
<keyword evidence="21" id="KW-1185">Reference proteome</keyword>
<feature type="binding site" evidence="17">
    <location>
        <position position="34"/>
    </location>
    <ligand>
        <name>8-oxo-dGTP</name>
        <dbReference type="ChEBI" id="CHEBI:77896"/>
    </ligand>
</feature>
<dbReference type="PRINTS" id="PR00502">
    <property type="entry name" value="NUDIXFAMILY"/>
</dbReference>
<dbReference type="PANTHER" id="PTHR47707:SF1">
    <property type="entry name" value="NUDIX HYDROLASE FAMILY PROTEIN"/>
    <property type="match status" value="1"/>
</dbReference>
<feature type="binding site" evidence="17">
    <location>
        <position position="125"/>
    </location>
    <ligand>
        <name>8-oxo-dGTP</name>
        <dbReference type="ChEBI" id="CHEBI:77896"/>
    </ligand>
</feature>
<evidence type="ECO:0000256" key="14">
    <source>
        <dbReference type="ARBA" id="ARBA00041592"/>
    </source>
</evidence>
<dbReference type="PROSITE" id="PS51462">
    <property type="entry name" value="NUDIX"/>
    <property type="match status" value="1"/>
</dbReference>
<dbReference type="CDD" id="cd03425">
    <property type="entry name" value="NUDIX_MutT_NudA_like"/>
    <property type="match status" value="1"/>
</dbReference>
<dbReference type="AlphaFoldDB" id="A0A1G5PLI3"/>
<evidence type="ECO:0000256" key="18">
    <source>
        <dbReference type="PIRSR" id="PIRSR603561-2"/>
    </source>
</evidence>
<dbReference type="GO" id="GO:0006260">
    <property type="term" value="P:DNA replication"/>
    <property type="evidence" value="ECO:0007669"/>
    <property type="project" value="UniProtKB-KW"/>
</dbReference>
<reference evidence="20 21" key="1">
    <citation type="submission" date="2016-10" db="EMBL/GenBank/DDBJ databases">
        <authorList>
            <person name="de Groot N.N."/>
        </authorList>
    </citation>
    <scope>NUCLEOTIDE SEQUENCE [LARGE SCALE GENOMIC DNA]</scope>
    <source>
        <strain evidence="20 21">HLD2</strain>
    </source>
</reference>
<comment type="similarity">
    <text evidence="2">Belongs to the Nudix hydrolase family.</text>
</comment>
<comment type="catalytic activity">
    <reaction evidence="11">
        <text>8-oxo-GTP + H2O = 8-oxo-GMP + diphosphate + H(+)</text>
        <dbReference type="Rhea" id="RHEA:67616"/>
        <dbReference type="ChEBI" id="CHEBI:15377"/>
        <dbReference type="ChEBI" id="CHEBI:15378"/>
        <dbReference type="ChEBI" id="CHEBI:33019"/>
        <dbReference type="ChEBI" id="CHEBI:143553"/>
        <dbReference type="ChEBI" id="CHEBI:145694"/>
    </reaction>
</comment>
<evidence type="ECO:0000256" key="1">
    <source>
        <dbReference type="ARBA" id="ARBA00001946"/>
    </source>
</evidence>
<dbReference type="InterPro" id="IPR015797">
    <property type="entry name" value="NUDIX_hydrolase-like_dom_sf"/>
</dbReference>
<evidence type="ECO:0000256" key="8">
    <source>
        <dbReference type="ARBA" id="ARBA00022842"/>
    </source>
</evidence>
<dbReference type="InterPro" id="IPR022998">
    <property type="entry name" value="ThiamineP_synth_TenI"/>
</dbReference>
<dbReference type="InterPro" id="IPR020476">
    <property type="entry name" value="Nudix_hydrolase"/>
</dbReference>
<evidence type="ECO:0000256" key="12">
    <source>
        <dbReference type="ARBA" id="ARBA00038905"/>
    </source>
</evidence>
<evidence type="ECO:0000256" key="9">
    <source>
        <dbReference type="ARBA" id="ARBA00023204"/>
    </source>
</evidence>
<feature type="binding site" evidence="18">
    <location>
        <position position="63"/>
    </location>
    <ligand>
        <name>Mg(2+)</name>
        <dbReference type="ChEBI" id="CHEBI:18420"/>
    </ligand>
</feature>
<evidence type="ECO:0000259" key="19">
    <source>
        <dbReference type="PROSITE" id="PS51462"/>
    </source>
</evidence>
<dbReference type="InterPro" id="IPR000086">
    <property type="entry name" value="NUDIX_hydrolase_dom"/>
</dbReference>
<dbReference type="InterPro" id="IPR036206">
    <property type="entry name" value="ThiamineP_synth_sf"/>
</dbReference>
<dbReference type="Proteomes" id="UP000199648">
    <property type="component" value="Unassembled WGS sequence"/>
</dbReference>
<dbReference type="GO" id="GO:0046872">
    <property type="term" value="F:metal ion binding"/>
    <property type="evidence" value="ECO:0007669"/>
    <property type="project" value="UniProtKB-KW"/>
</dbReference>
<evidence type="ECO:0000313" key="20">
    <source>
        <dbReference type="EMBL" id="SCZ50377.1"/>
    </source>
</evidence>
<keyword evidence="8 18" id="KW-0460">Magnesium</keyword>
<sequence length="323" mass="34969">MQTPDYSRFLHVAAAVICDQAGRILIARRAEHRHQGGLWEFPGGKIEPGEAVGSALQRELDEELGVTITDARPLIRIPHDYGDRQVLLDVWRVDGFEGVAHGREGQPVAWVCPEALSQYAFPAANRPIVTAAQLPDLGLITPDPGRPAEWGAFLRKLESRLNGGIRLVQLRAKALQPSAFRALSEQVAALCHRFGAHLLLNGPVESAEAIPHAGVHLNGARLRELTERPLGPEGWVSAACHDLEELERALSIGVDFVFVSPVLPTASHPGAPTLGWEGLRVLCKASRVPVYALGGLGPADRQRAWQSGAQGIAAIRALWNPIR</sequence>
<dbReference type="InterPro" id="IPR047127">
    <property type="entry name" value="MutT-like"/>
</dbReference>
<protein>
    <recommendedName>
        <fullName evidence="13">8-oxo-dGTP diphosphatase</fullName>
        <ecNumber evidence="12">3.6.1.55</ecNumber>
    </recommendedName>
    <alternativeName>
        <fullName evidence="16">7,8-dihydro-8-oxoguanine-triphosphatase</fullName>
    </alternativeName>
    <alternativeName>
        <fullName evidence="15">Mutator protein MutT</fullName>
    </alternativeName>
    <alternativeName>
        <fullName evidence="14">dGTP pyrophosphohydrolase</fullName>
    </alternativeName>
</protein>
<dbReference type="EC" id="3.6.1.55" evidence="12"/>
<dbReference type="Gene3D" id="3.90.79.10">
    <property type="entry name" value="Nucleoside Triphosphate Pyrophosphohydrolase"/>
    <property type="match status" value="1"/>
</dbReference>
<dbReference type="RefSeq" id="WP_092992061.1">
    <property type="nucleotide sequence ID" value="NZ_FMWD01000001.1"/>
</dbReference>
<evidence type="ECO:0000256" key="3">
    <source>
        <dbReference type="ARBA" id="ARBA00022457"/>
    </source>
</evidence>
<evidence type="ECO:0000256" key="11">
    <source>
        <dbReference type="ARBA" id="ARBA00036904"/>
    </source>
</evidence>
<dbReference type="EMBL" id="FMWD01000001">
    <property type="protein sequence ID" value="SCZ50377.1"/>
    <property type="molecule type" value="Genomic_DNA"/>
</dbReference>
<gene>
    <name evidence="20" type="ORF">SAMN03097708_00404</name>
</gene>
<dbReference type="PROSITE" id="PS00893">
    <property type="entry name" value="NUDIX_BOX"/>
    <property type="match status" value="1"/>
</dbReference>
<dbReference type="InterPro" id="IPR003561">
    <property type="entry name" value="Mutator_MutT"/>
</dbReference>
<dbReference type="CDD" id="cd00564">
    <property type="entry name" value="TMP_TenI"/>
    <property type="match status" value="1"/>
</dbReference>
<dbReference type="NCBIfam" id="NF006530">
    <property type="entry name" value="PRK08999.1"/>
    <property type="match status" value="1"/>
</dbReference>
<feature type="domain" description="Nudix hydrolase" evidence="19">
    <location>
        <begin position="7"/>
        <end position="135"/>
    </location>
</feature>
<dbReference type="Pfam" id="PF02581">
    <property type="entry name" value="TMP-TENI"/>
    <property type="match status" value="1"/>
</dbReference>
<evidence type="ECO:0000256" key="6">
    <source>
        <dbReference type="ARBA" id="ARBA00022763"/>
    </source>
</evidence>
<keyword evidence="9" id="KW-0234">DNA repair</keyword>
<evidence type="ECO:0000256" key="16">
    <source>
        <dbReference type="ARBA" id="ARBA00042798"/>
    </source>
</evidence>
<dbReference type="SUPFAM" id="SSF55811">
    <property type="entry name" value="Nudix"/>
    <property type="match status" value="1"/>
</dbReference>
<dbReference type="SUPFAM" id="SSF51391">
    <property type="entry name" value="Thiamin phosphate synthase"/>
    <property type="match status" value="1"/>
</dbReference>
<dbReference type="PANTHER" id="PTHR47707">
    <property type="entry name" value="8-OXO-DGTP DIPHOSPHATASE"/>
    <property type="match status" value="1"/>
</dbReference>
<dbReference type="InterPro" id="IPR020084">
    <property type="entry name" value="NUDIX_hydrolase_CS"/>
</dbReference>
<evidence type="ECO:0000313" key="21">
    <source>
        <dbReference type="Proteomes" id="UP000199648"/>
    </source>
</evidence>
<evidence type="ECO:0000256" key="15">
    <source>
        <dbReference type="ARBA" id="ARBA00041979"/>
    </source>
</evidence>
<dbReference type="GO" id="GO:0044716">
    <property type="term" value="F:8-oxo-GDP phosphatase activity"/>
    <property type="evidence" value="ECO:0007669"/>
    <property type="project" value="TreeGrafter"/>
</dbReference>
<evidence type="ECO:0000256" key="10">
    <source>
        <dbReference type="ARBA" id="ARBA00035861"/>
    </source>
</evidence>
<keyword evidence="7" id="KW-0378">Hydrolase</keyword>
<dbReference type="InterPro" id="IPR029119">
    <property type="entry name" value="MutY_C"/>
</dbReference>
<evidence type="ECO:0000256" key="4">
    <source>
        <dbReference type="ARBA" id="ARBA00022705"/>
    </source>
</evidence>
<evidence type="ECO:0000256" key="17">
    <source>
        <dbReference type="PIRSR" id="PIRSR603561-1"/>
    </source>
</evidence>
<feature type="binding site" evidence="18">
    <location>
        <position position="43"/>
    </location>
    <ligand>
        <name>Mg(2+)</name>
        <dbReference type="ChEBI" id="CHEBI:18420"/>
    </ligand>
</feature>
<dbReference type="NCBIfam" id="TIGR00586">
    <property type="entry name" value="mutt"/>
    <property type="match status" value="1"/>
</dbReference>
<dbReference type="GO" id="GO:0035539">
    <property type="term" value="F:8-oxo-7,8-dihydrodeoxyguanosine triphosphate pyrophosphatase activity"/>
    <property type="evidence" value="ECO:0007669"/>
    <property type="project" value="UniProtKB-EC"/>
</dbReference>
<feature type="binding site" evidence="17">
    <location>
        <position position="29"/>
    </location>
    <ligand>
        <name>8-oxo-dGTP</name>
        <dbReference type="ChEBI" id="CHEBI:77896"/>
    </ligand>
</feature>
<keyword evidence="6" id="KW-0227">DNA damage</keyword>
<keyword evidence="3" id="KW-0515">Mutator protein</keyword>
<comment type="cofactor">
    <cofactor evidence="1 18">
        <name>Mg(2+)</name>
        <dbReference type="ChEBI" id="CHEBI:18420"/>
    </cofactor>
</comment>
<dbReference type="InterPro" id="IPR013785">
    <property type="entry name" value="Aldolase_TIM"/>
</dbReference>
<proteinExistence type="inferred from homology"/>
<evidence type="ECO:0000256" key="5">
    <source>
        <dbReference type="ARBA" id="ARBA00022723"/>
    </source>
</evidence>
<comment type="catalytic activity">
    <reaction evidence="10">
        <text>8-oxo-dGTP + H2O = 8-oxo-dGMP + diphosphate + H(+)</text>
        <dbReference type="Rhea" id="RHEA:31575"/>
        <dbReference type="ChEBI" id="CHEBI:15377"/>
        <dbReference type="ChEBI" id="CHEBI:15378"/>
        <dbReference type="ChEBI" id="CHEBI:33019"/>
        <dbReference type="ChEBI" id="CHEBI:63224"/>
        <dbReference type="ChEBI" id="CHEBI:77896"/>
        <dbReference type="EC" id="3.6.1.55"/>
    </reaction>
</comment>